<evidence type="ECO:0000313" key="2">
    <source>
        <dbReference type="EMBL" id="KAL1869946.1"/>
    </source>
</evidence>
<proteinExistence type="predicted"/>
<accession>A0ABR3X1X4</accession>
<dbReference type="Gene3D" id="3.20.20.80">
    <property type="entry name" value="Glycosidases"/>
    <property type="match status" value="1"/>
</dbReference>
<feature type="chain" id="PRO_5046224416" description="Mutanase" evidence="1">
    <location>
        <begin position="19"/>
        <end position="529"/>
    </location>
</feature>
<dbReference type="InterPro" id="IPR005197">
    <property type="entry name" value="Glyco_hydro_71"/>
</dbReference>
<evidence type="ECO:0000313" key="3">
    <source>
        <dbReference type="Proteomes" id="UP001583177"/>
    </source>
</evidence>
<dbReference type="CDD" id="cd11577">
    <property type="entry name" value="GH71"/>
    <property type="match status" value="1"/>
</dbReference>
<name>A0ABR3X1X4_9PEZI</name>
<protein>
    <recommendedName>
        <fullName evidence="4">Mutanase</fullName>
    </recommendedName>
</protein>
<comment type="caution">
    <text evidence="2">The sequence shown here is derived from an EMBL/GenBank/DDBJ whole genome shotgun (WGS) entry which is preliminary data.</text>
</comment>
<dbReference type="Proteomes" id="UP001583177">
    <property type="component" value="Unassembled WGS sequence"/>
</dbReference>
<feature type="signal peptide" evidence="1">
    <location>
        <begin position="1"/>
        <end position="18"/>
    </location>
</feature>
<dbReference type="Pfam" id="PF03659">
    <property type="entry name" value="Glyco_hydro_71"/>
    <property type="match status" value="1"/>
</dbReference>
<keyword evidence="1" id="KW-0732">Signal</keyword>
<reference evidence="2 3" key="1">
    <citation type="journal article" date="2024" name="IMA Fungus">
        <title>IMA Genome - F19 : A genome assembly and annotation guide to empower mycologists, including annotated draft genome sequences of Ceratocystis pirilliformis, Diaporthe australafricana, Fusarium ophioides, Paecilomyces lecythidis, and Sporothrix stenoceras.</title>
        <authorList>
            <person name="Aylward J."/>
            <person name="Wilson A.M."/>
            <person name="Visagie C.M."/>
            <person name="Spraker J."/>
            <person name="Barnes I."/>
            <person name="Buitendag C."/>
            <person name="Ceriani C."/>
            <person name="Del Mar Angel L."/>
            <person name="du Plessis D."/>
            <person name="Fuchs T."/>
            <person name="Gasser K."/>
            <person name="Kramer D."/>
            <person name="Li W."/>
            <person name="Munsamy K."/>
            <person name="Piso A."/>
            <person name="Price J.L."/>
            <person name="Sonnekus B."/>
            <person name="Thomas C."/>
            <person name="van der Nest A."/>
            <person name="van Dijk A."/>
            <person name="van Heerden A."/>
            <person name="van Vuuren N."/>
            <person name="Yilmaz N."/>
            <person name="Duong T.A."/>
            <person name="van der Merwe N.A."/>
            <person name="Wingfield M.J."/>
            <person name="Wingfield B.D."/>
        </authorList>
    </citation>
    <scope>NUCLEOTIDE SEQUENCE [LARGE SCALE GENOMIC DNA]</scope>
    <source>
        <strain evidence="2 3">CMW 18300</strain>
    </source>
</reference>
<evidence type="ECO:0000256" key="1">
    <source>
        <dbReference type="SAM" id="SignalP"/>
    </source>
</evidence>
<keyword evidence="3" id="KW-1185">Reference proteome</keyword>
<evidence type="ECO:0008006" key="4">
    <source>
        <dbReference type="Google" id="ProtNLM"/>
    </source>
</evidence>
<organism evidence="2 3">
    <name type="scientific">Diaporthe australafricana</name>
    <dbReference type="NCBI Taxonomy" id="127596"/>
    <lineage>
        <taxon>Eukaryota</taxon>
        <taxon>Fungi</taxon>
        <taxon>Dikarya</taxon>
        <taxon>Ascomycota</taxon>
        <taxon>Pezizomycotina</taxon>
        <taxon>Sordariomycetes</taxon>
        <taxon>Sordariomycetidae</taxon>
        <taxon>Diaporthales</taxon>
        <taxon>Diaporthaceae</taxon>
        <taxon>Diaporthe</taxon>
    </lineage>
</organism>
<sequence>MFLLQILKFLLAASFVQALLIKRHDSEPTSQITERQDATTNSSTGKLVFCHFMMGIVAGRKSAADYDADMRQAKDLGIDAFALNIGTDEFTSTQLGYAYESAAKNDMKVFISFDFNWFSPSKDASKVGQMIRTYSKQPGQLKVGGKVFASSFAGDGLDVSAVKSAAGMDVFFAPNFTPGGTPDANIIEGALNWIAWPNNGANKAPTPNMRVSVAEGDDKYHAWLAGLKSYIAPISPWFSTHYGAEVSYSKNFVFPSDLLWYERWEEVLKRSPPFVEIITWNDYGESHYIAPLSSNHEDDGASKWVNDMPHDGWRDLARPFIAAYKAGSKSVDEYIKDDKIIYWYRPTPRTINCDSTDNTMKAGNNDSGNYFNGKPNGWEDMEDSVFVVSLLKSAGSIEVTSGKNTKTFNAPAGASSFKVGMGVGQQKFSLTRDSKEVLSGTSLKDITETCPCGLYNFNAYVGTLPEGKSEPLDAAGLASFTVGLAVKTCSAAPSLGDDNNNIDRCWRKLDWQRWNYQRRRSKCKWRINR</sequence>
<gene>
    <name evidence="2" type="ORF">Daus18300_005407</name>
</gene>
<dbReference type="EMBL" id="JAWRVE010000039">
    <property type="protein sequence ID" value="KAL1869946.1"/>
    <property type="molecule type" value="Genomic_DNA"/>
</dbReference>